<keyword evidence="4" id="KW-1185">Reference proteome</keyword>
<dbReference type="AlphaFoldDB" id="A0A1I2ZKK3"/>
<dbReference type="InterPro" id="IPR001736">
    <property type="entry name" value="PLipase_D/transphosphatidylase"/>
</dbReference>
<protein>
    <submittedName>
        <fullName evidence="2">HKD family nuclease</fullName>
    </submittedName>
</protein>
<dbReference type="Proteomes" id="UP000297963">
    <property type="component" value="Unassembled WGS sequence"/>
</dbReference>
<evidence type="ECO:0000313" key="2">
    <source>
        <dbReference type="EMBL" id="SFH38402.1"/>
    </source>
</evidence>
<reference evidence="3 5" key="2">
    <citation type="submission" date="2019-03" db="EMBL/GenBank/DDBJ databases">
        <title>Genomics of glacier-inhabiting Cryobacterium strains.</title>
        <authorList>
            <person name="Liu Q."/>
            <person name="Xin Y.-H."/>
        </authorList>
    </citation>
    <scope>NUCLEOTIDE SEQUENCE [LARGE SCALE GENOMIC DNA]</scope>
    <source>
        <strain evidence="3 5">Hh34</strain>
    </source>
</reference>
<dbReference type="EMBL" id="SOFE01000001">
    <property type="protein sequence ID" value="TFB89534.1"/>
    <property type="molecule type" value="Genomic_DNA"/>
</dbReference>
<dbReference type="EMBL" id="FOPW01000004">
    <property type="protein sequence ID" value="SFH38402.1"/>
    <property type="molecule type" value="Genomic_DNA"/>
</dbReference>
<dbReference type="Proteomes" id="UP000199681">
    <property type="component" value="Unassembled WGS sequence"/>
</dbReference>
<reference evidence="2 4" key="1">
    <citation type="submission" date="2016-10" db="EMBL/GenBank/DDBJ databases">
        <authorList>
            <person name="Varghese N."/>
            <person name="Submissions S."/>
        </authorList>
    </citation>
    <scope>NUCLEOTIDE SEQUENCE [LARGE SCALE GENOMIC DNA]</scope>
    <source>
        <strain evidence="2 4">GMCC 1.11211</strain>
    </source>
</reference>
<dbReference type="InterPro" id="IPR059166">
    <property type="entry name" value="PLD-like_cat"/>
</dbReference>
<dbReference type="SUPFAM" id="SSF56024">
    <property type="entry name" value="Phospholipase D/nuclease"/>
    <property type="match status" value="1"/>
</dbReference>
<dbReference type="GO" id="GO:0006793">
    <property type="term" value="P:phosphorus metabolic process"/>
    <property type="evidence" value="ECO:0007669"/>
    <property type="project" value="UniProtKB-ARBA"/>
</dbReference>
<dbReference type="GO" id="GO:0003824">
    <property type="term" value="F:catalytic activity"/>
    <property type="evidence" value="ECO:0007669"/>
    <property type="project" value="InterPro"/>
</dbReference>
<proteinExistence type="predicted"/>
<sequence length="584" mass="63303">MLEPDARAALTEQLRPPAGYELLHAVGTTFTLDLTSALAIPLSFAAHRVRESDDPIAILDAVRRAADRVDIFAQAGQIVASRQASDLVAFLEPMVHPVTAQRSGGLFHPKVWILEYARGSDRAYRLLCSSRNLTADRSWDMVVRLDGTPTDVDQPASAPARDFLTALPRLAVTPLADDRTLRIADLAQRVSRVQWEAPGDVREVVLHALGIGRPTTADFDGKRHLIISPFLSDDGISRLAPARSTKVHVVSRAESLDRLRPETLKRIVPYVLDDAARDTAQVDGDPLEGLHAKTFVLDRRDGSHVFIGSANATNAAFTQNVEFMIELIGALPRIGVEAVFGEKSMLFQMVVPYPATGGVEDSDDDKADHALESAIRSLATSRLRNTVVASDESNFDILVESLDSAHPPANLQIFVRLLTRPGNSHPLPVVAGDSVRFEAMPLTDVTPFLVIRVVDTRGEERSTVVRAELVGDLPGRRDAVLARQIDTPEKFLRFLMLLLAQDSDDGALFTAGGGGSFGDWGADGVGLFEALVRSVGARNSGLDDLSRLIERLQADAATTVLPAGFDELWAAVWSAHLTLQGAEL</sequence>
<dbReference type="RefSeq" id="WP_092448829.1">
    <property type="nucleotide sequence ID" value="NZ_BKAC01000002.1"/>
</dbReference>
<dbReference type="PROSITE" id="PS50035">
    <property type="entry name" value="PLD"/>
    <property type="match status" value="1"/>
</dbReference>
<evidence type="ECO:0000313" key="5">
    <source>
        <dbReference type="Proteomes" id="UP000297963"/>
    </source>
</evidence>
<evidence type="ECO:0000313" key="4">
    <source>
        <dbReference type="Proteomes" id="UP000199681"/>
    </source>
</evidence>
<dbReference type="STRING" id="995038.SAMN05216274_104120"/>
<evidence type="ECO:0000313" key="3">
    <source>
        <dbReference type="EMBL" id="TFB89534.1"/>
    </source>
</evidence>
<comment type="caution">
    <text evidence="3">The sequence shown here is derived from an EMBL/GenBank/DDBJ whole genome shotgun (WGS) entry which is preliminary data.</text>
</comment>
<name>A0A1I2ZKK3_9MICO</name>
<gene>
    <name evidence="3" type="ORF">E3O11_00560</name>
    <name evidence="2" type="ORF">SAMN05216274_104120</name>
</gene>
<dbReference type="CDD" id="cd09176">
    <property type="entry name" value="PLDc_unchar6"/>
    <property type="match status" value="1"/>
</dbReference>
<evidence type="ECO:0000259" key="1">
    <source>
        <dbReference type="PROSITE" id="PS50035"/>
    </source>
</evidence>
<accession>A0A1I2ZKK3</accession>
<dbReference type="Gene3D" id="3.30.870.10">
    <property type="entry name" value="Endonuclease Chain A"/>
    <property type="match status" value="1"/>
</dbReference>
<feature type="domain" description="PLD phosphodiesterase" evidence="1">
    <location>
        <begin position="290"/>
        <end position="316"/>
    </location>
</feature>
<organism evidence="3 5">
    <name type="scientific">Cryobacterium levicorallinum</name>
    <dbReference type="NCBI Taxonomy" id="995038"/>
    <lineage>
        <taxon>Bacteria</taxon>
        <taxon>Bacillati</taxon>
        <taxon>Actinomycetota</taxon>
        <taxon>Actinomycetes</taxon>
        <taxon>Micrococcales</taxon>
        <taxon>Microbacteriaceae</taxon>
        <taxon>Cryobacterium</taxon>
    </lineage>
</organism>